<evidence type="ECO:0000256" key="6">
    <source>
        <dbReference type="ARBA" id="ARBA00022643"/>
    </source>
</evidence>
<dbReference type="GO" id="GO:0006355">
    <property type="term" value="P:regulation of DNA-templated transcription"/>
    <property type="evidence" value="ECO:0007669"/>
    <property type="project" value="InterPro"/>
</dbReference>
<dbReference type="SMART" id="SM00091">
    <property type="entry name" value="PAS"/>
    <property type="match status" value="1"/>
</dbReference>
<accession>A0A2N9AYI9</accession>
<evidence type="ECO:0000256" key="7">
    <source>
        <dbReference type="ARBA" id="ARBA00022679"/>
    </source>
</evidence>
<dbReference type="Gene3D" id="3.30.450.20">
    <property type="entry name" value="PAS domain"/>
    <property type="match status" value="1"/>
</dbReference>
<evidence type="ECO:0000313" key="17">
    <source>
        <dbReference type="Proteomes" id="UP000233769"/>
    </source>
</evidence>
<dbReference type="SUPFAM" id="SSF55785">
    <property type="entry name" value="PYP-like sensor domain (PAS domain)"/>
    <property type="match status" value="1"/>
</dbReference>
<dbReference type="GO" id="GO:0004673">
    <property type="term" value="F:protein histidine kinase activity"/>
    <property type="evidence" value="ECO:0007669"/>
    <property type="project" value="UniProtKB-EC"/>
</dbReference>
<dbReference type="InterPro" id="IPR013767">
    <property type="entry name" value="PAS_fold"/>
</dbReference>
<dbReference type="SMART" id="SM00911">
    <property type="entry name" value="HWE_HK"/>
    <property type="match status" value="1"/>
</dbReference>
<keyword evidence="4" id="KW-0597">Phosphoprotein</keyword>
<sequence length="409" mass="44453">MNDRGSTTPSHSERELKLEAEIARLRRTLDESVQRVSDGTPSTRVEHEREIAEGRAALALEQARAAELERALAGLTARSALLAASEARYRLAVESAKDYAIFTTDLAGRISGWNTGAENLLGWGAGEAIGRPVNVIFTAEDNREAVAEEEMRLAVTEGRADDNRWHLREDGGRFWVNGLMMPMRDDTGRLTGFLKILRDLTEAQLASEHQQLLIHELNHRVKNTLATVQAFTTQSLRSAASLHDAREAITARLIAMAKAHDVLTAEKWEGADLAQIVADALRLDGGEAQRCRCRGKAVRVVPRIALALSMVLHELATNAIKYGALSNATGTVNVSWATIDTASAPADPQLRLNLRWEERGGPPVVPPSRKGFGSRMIERGLAGALGGEVQIGYKPDGAVCTLDIPLDLA</sequence>
<dbReference type="Pfam" id="PF00989">
    <property type="entry name" value="PAS"/>
    <property type="match status" value="1"/>
</dbReference>
<dbReference type="PANTHER" id="PTHR41523">
    <property type="entry name" value="TWO-COMPONENT SYSTEM SENSOR PROTEIN"/>
    <property type="match status" value="1"/>
</dbReference>
<dbReference type="SUPFAM" id="SSF55874">
    <property type="entry name" value="ATPase domain of HSP90 chaperone/DNA topoisomerase II/histidine kinase"/>
    <property type="match status" value="1"/>
</dbReference>
<keyword evidence="10 16" id="KW-0418">Kinase</keyword>
<feature type="domain" description="PAS" evidence="14">
    <location>
        <begin position="85"/>
        <end position="158"/>
    </location>
</feature>
<name>A0A2N9AYI9_METEX</name>
<keyword evidence="9" id="KW-0547">Nucleotide-binding</keyword>
<dbReference type="EC" id="2.7.13.3" evidence="2"/>
<evidence type="ECO:0000256" key="3">
    <source>
        <dbReference type="ARBA" id="ARBA00021740"/>
    </source>
</evidence>
<evidence type="ECO:0000256" key="5">
    <source>
        <dbReference type="ARBA" id="ARBA00022630"/>
    </source>
</evidence>
<evidence type="ECO:0000256" key="12">
    <source>
        <dbReference type="ARBA" id="ARBA00023026"/>
    </source>
</evidence>
<dbReference type="PANTHER" id="PTHR41523:SF8">
    <property type="entry name" value="ETHYLENE RESPONSE SENSOR PROTEIN"/>
    <property type="match status" value="1"/>
</dbReference>
<evidence type="ECO:0000259" key="15">
    <source>
        <dbReference type="PROSITE" id="PS50113"/>
    </source>
</evidence>
<feature type="coiled-coil region" evidence="13">
    <location>
        <begin position="15"/>
        <end position="78"/>
    </location>
</feature>
<evidence type="ECO:0000256" key="11">
    <source>
        <dbReference type="ARBA" id="ARBA00022840"/>
    </source>
</evidence>
<evidence type="ECO:0000259" key="14">
    <source>
        <dbReference type="PROSITE" id="PS50112"/>
    </source>
</evidence>
<protein>
    <recommendedName>
        <fullName evidence="3">Blue-light-activated histidine kinase</fullName>
        <ecNumber evidence="2">2.7.13.3</ecNumber>
    </recommendedName>
</protein>
<evidence type="ECO:0000256" key="4">
    <source>
        <dbReference type="ARBA" id="ARBA00022553"/>
    </source>
</evidence>
<dbReference type="PROSITE" id="PS50112">
    <property type="entry name" value="PAS"/>
    <property type="match status" value="1"/>
</dbReference>
<dbReference type="InterPro" id="IPR035965">
    <property type="entry name" value="PAS-like_dom_sf"/>
</dbReference>
<dbReference type="AlphaFoldDB" id="A0A2N9AYI9"/>
<evidence type="ECO:0000256" key="2">
    <source>
        <dbReference type="ARBA" id="ARBA00012438"/>
    </source>
</evidence>
<dbReference type="InterPro" id="IPR036890">
    <property type="entry name" value="HATPase_C_sf"/>
</dbReference>
<dbReference type="InterPro" id="IPR000014">
    <property type="entry name" value="PAS"/>
</dbReference>
<dbReference type="NCBIfam" id="TIGR00229">
    <property type="entry name" value="sensory_box"/>
    <property type="match status" value="1"/>
</dbReference>
<dbReference type="GO" id="GO:0005524">
    <property type="term" value="F:ATP binding"/>
    <property type="evidence" value="ECO:0007669"/>
    <property type="project" value="UniProtKB-KW"/>
</dbReference>
<evidence type="ECO:0000256" key="10">
    <source>
        <dbReference type="ARBA" id="ARBA00022777"/>
    </source>
</evidence>
<keyword evidence="7" id="KW-0808">Transferase</keyword>
<keyword evidence="12" id="KW-0843">Virulence</keyword>
<dbReference type="Gene3D" id="3.30.565.10">
    <property type="entry name" value="Histidine kinase-like ATPase, C-terminal domain"/>
    <property type="match status" value="1"/>
</dbReference>
<organism evidence="16 17">
    <name type="scientific">Methylorubrum extorquens</name>
    <name type="common">Methylobacterium dichloromethanicum</name>
    <name type="synonym">Methylobacterium extorquens</name>
    <dbReference type="NCBI Taxonomy" id="408"/>
    <lineage>
        <taxon>Bacteria</taxon>
        <taxon>Pseudomonadati</taxon>
        <taxon>Pseudomonadota</taxon>
        <taxon>Alphaproteobacteria</taxon>
        <taxon>Hyphomicrobiales</taxon>
        <taxon>Methylobacteriaceae</taxon>
        <taxon>Methylorubrum</taxon>
    </lineage>
</organism>
<dbReference type="PROSITE" id="PS50113">
    <property type="entry name" value="PAC"/>
    <property type="match status" value="1"/>
</dbReference>
<keyword evidence="13" id="KW-0175">Coiled coil</keyword>
<gene>
    <name evidence="16" type="ORF">TK0001_5833</name>
</gene>
<dbReference type="Pfam" id="PF07536">
    <property type="entry name" value="HWE_HK"/>
    <property type="match status" value="1"/>
</dbReference>
<dbReference type="InterPro" id="IPR000700">
    <property type="entry name" value="PAS-assoc_C"/>
</dbReference>
<dbReference type="CDD" id="cd00130">
    <property type="entry name" value="PAS"/>
    <property type="match status" value="1"/>
</dbReference>
<comment type="catalytic activity">
    <reaction evidence="1">
        <text>ATP + protein L-histidine = ADP + protein N-phospho-L-histidine.</text>
        <dbReference type="EC" id="2.7.13.3"/>
    </reaction>
</comment>
<feature type="domain" description="PAC" evidence="15">
    <location>
        <begin position="160"/>
        <end position="212"/>
    </location>
</feature>
<reference evidence="17" key="1">
    <citation type="submission" date="2017-10" db="EMBL/GenBank/DDBJ databases">
        <authorList>
            <person name="Regsiter A."/>
            <person name="William W."/>
        </authorList>
    </citation>
    <scope>NUCLEOTIDE SEQUENCE [LARGE SCALE GENOMIC DNA]</scope>
</reference>
<keyword evidence="8" id="KW-0677">Repeat</keyword>
<evidence type="ECO:0000256" key="13">
    <source>
        <dbReference type="SAM" id="Coils"/>
    </source>
</evidence>
<evidence type="ECO:0000256" key="8">
    <source>
        <dbReference type="ARBA" id="ARBA00022737"/>
    </source>
</evidence>
<evidence type="ECO:0000313" key="16">
    <source>
        <dbReference type="EMBL" id="SOR32392.1"/>
    </source>
</evidence>
<evidence type="ECO:0000256" key="9">
    <source>
        <dbReference type="ARBA" id="ARBA00022741"/>
    </source>
</evidence>
<keyword evidence="11" id="KW-0067">ATP-binding</keyword>
<dbReference type="InterPro" id="IPR011102">
    <property type="entry name" value="Sig_transdc_His_kinase_HWE"/>
</dbReference>
<proteinExistence type="predicted"/>
<dbReference type="EMBL" id="LT962688">
    <property type="protein sequence ID" value="SOR32392.1"/>
    <property type="molecule type" value="Genomic_DNA"/>
</dbReference>
<evidence type="ECO:0000256" key="1">
    <source>
        <dbReference type="ARBA" id="ARBA00000085"/>
    </source>
</evidence>
<keyword evidence="6" id="KW-0288">FMN</keyword>
<dbReference type="Proteomes" id="UP000233769">
    <property type="component" value="Chromosome tk0001"/>
</dbReference>
<keyword evidence="5" id="KW-0285">Flavoprotein</keyword>